<comment type="similarity">
    <text evidence="2 11">Belongs to the peptidase C54 family.</text>
</comment>
<evidence type="ECO:0000256" key="7">
    <source>
        <dbReference type="ARBA" id="ARBA00022807"/>
    </source>
</evidence>
<evidence type="ECO:0000313" key="13">
    <source>
        <dbReference type="EMBL" id="EDQ90322.1"/>
    </source>
</evidence>
<dbReference type="InterPro" id="IPR038765">
    <property type="entry name" value="Papain-like_cys_pep_sf"/>
</dbReference>
<keyword evidence="8 11" id="KW-0653">Protein transport</keyword>
<dbReference type="GO" id="GO:0004197">
    <property type="term" value="F:cysteine-type endopeptidase activity"/>
    <property type="evidence" value="ECO:0000318"/>
    <property type="project" value="GO_Central"/>
</dbReference>
<dbReference type="GO" id="GO:0005737">
    <property type="term" value="C:cytoplasm"/>
    <property type="evidence" value="ECO:0000318"/>
    <property type="project" value="GO_Central"/>
</dbReference>
<comment type="function">
    <text evidence="11">Cysteine protease that plays a key role in autophagy by mediating both proteolytic activation and delipidation of ATG8 family proteins.</text>
</comment>
<dbReference type="GO" id="GO:0015031">
    <property type="term" value="P:protein transport"/>
    <property type="evidence" value="ECO:0007669"/>
    <property type="project" value="UniProtKB-KW"/>
</dbReference>
<evidence type="ECO:0000256" key="4">
    <source>
        <dbReference type="ARBA" id="ARBA00022490"/>
    </source>
</evidence>
<sequence>MSYSGSFQEGGASELVSAAFLDGASWSAALWLFLGLVGTAAGWQHLAPQLPVAMASFRTGFLSWLNNTRYRIGNTAEIRTGEMMFLLGAAYQVPPRPDKEAPEEEQAAAREALRMFAQQLEDDVATRIWFTYRKDFPPLPSSRRTTDVGWGCMLRCGQMILATTLMAVLQPRVHHLLKYTMENHHLKAGRFQGPSSVGSALLHQVPSALAQLNQFRDEEVKLRTYFASDTLVILDQLRPEEGQAEFEPIMLVLPLRLGIEKIGPQYHARLQLLLRQPWCMGFIGGHDKRAMYIFGYQGHQYFGLDPHRCSAAVAQSTAELRDRWVEVRDSFHTSKLSGIERDDLDPSLAVFLLARTAEELDDMLSVIGQPTSEDRPGPALVSVVQHSPVGLF</sequence>
<feature type="domain" description="Peptidase C54 catalytic" evidence="12">
    <location>
        <begin position="118"/>
        <end position="169"/>
    </location>
</feature>
<evidence type="ECO:0000256" key="1">
    <source>
        <dbReference type="ARBA" id="ARBA00004496"/>
    </source>
</evidence>
<keyword evidence="5 11" id="KW-0645">Protease</keyword>
<organism evidence="13 14">
    <name type="scientific">Monosiga brevicollis</name>
    <name type="common">Choanoflagellate</name>
    <dbReference type="NCBI Taxonomy" id="81824"/>
    <lineage>
        <taxon>Eukaryota</taxon>
        <taxon>Choanoflagellata</taxon>
        <taxon>Craspedida</taxon>
        <taxon>Salpingoecidae</taxon>
        <taxon>Monosiga</taxon>
    </lineage>
</organism>
<dbReference type="PANTHER" id="PTHR22624">
    <property type="entry name" value="CYSTEINE PROTEASE ATG4"/>
    <property type="match status" value="1"/>
</dbReference>
<keyword evidence="3" id="KW-0813">Transport</keyword>
<proteinExistence type="inferred from homology"/>
<keyword evidence="4 11" id="KW-0963">Cytoplasm</keyword>
<evidence type="ECO:0000256" key="5">
    <source>
        <dbReference type="ARBA" id="ARBA00022670"/>
    </source>
</evidence>
<dbReference type="RefSeq" id="XP_001745089.1">
    <property type="nucleotide sequence ID" value="XM_001745037.1"/>
</dbReference>
<dbReference type="GO" id="GO:0035973">
    <property type="term" value="P:aggrephagy"/>
    <property type="evidence" value="ECO:0000318"/>
    <property type="project" value="GO_Central"/>
</dbReference>
<accession>A9UX30</accession>
<feature type="domain" description="Peptidase C54 catalytic" evidence="12">
    <location>
        <begin position="173"/>
        <end position="364"/>
    </location>
</feature>
<keyword evidence="14" id="KW-1185">Reference proteome</keyword>
<evidence type="ECO:0000256" key="2">
    <source>
        <dbReference type="ARBA" id="ARBA00010958"/>
    </source>
</evidence>
<evidence type="ECO:0000256" key="9">
    <source>
        <dbReference type="ARBA" id="ARBA00023006"/>
    </source>
</evidence>
<evidence type="ECO:0000256" key="8">
    <source>
        <dbReference type="ARBA" id="ARBA00022927"/>
    </source>
</evidence>
<dbReference type="Proteomes" id="UP000001357">
    <property type="component" value="Unassembled WGS sequence"/>
</dbReference>
<dbReference type="GO" id="GO:0034727">
    <property type="term" value="P:piecemeal microautophagy of the nucleus"/>
    <property type="evidence" value="ECO:0000318"/>
    <property type="project" value="GO_Central"/>
</dbReference>
<comment type="catalytic activity">
    <reaction evidence="10">
        <text>[protein]-C-terminal L-amino acid-glycyl-phosphatidylethanolamide + H2O = [protein]-C-terminal L-amino acid-glycine + a 1,2-diacyl-sn-glycero-3-phosphoethanolamine</text>
        <dbReference type="Rhea" id="RHEA:67548"/>
        <dbReference type="Rhea" id="RHEA-COMP:17323"/>
        <dbReference type="Rhea" id="RHEA-COMP:17324"/>
        <dbReference type="ChEBI" id="CHEBI:15377"/>
        <dbReference type="ChEBI" id="CHEBI:64612"/>
        <dbReference type="ChEBI" id="CHEBI:172940"/>
        <dbReference type="ChEBI" id="CHEBI:172941"/>
    </reaction>
    <physiologicalReaction direction="left-to-right" evidence="10">
        <dbReference type="Rhea" id="RHEA:67549"/>
    </physiologicalReaction>
</comment>
<evidence type="ECO:0000313" key="14">
    <source>
        <dbReference type="Proteomes" id="UP000001357"/>
    </source>
</evidence>
<dbReference type="GeneID" id="5890112"/>
<keyword evidence="9 11" id="KW-0072">Autophagy</keyword>
<evidence type="ECO:0000256" key="6">
    <source>
        <dbReference type="ARBA" id="ARBA00022801"/>
    </source>
</evidence>
<evidence type="ECO:0000256" key="3">
    <source>
        <dbReference type="ARBA" id="ARBA00022448"/>
    </source>
</evidence>
<gene>
    <name evidence="13" type="ORF">MONBRDRAFT_32051</name>
</gene>
<dbReference type="PANTHER" id="PTHR22624:SF49">
    <property type="entry name" value="CYSTEINE PROTEASE"/>
    <property type="match status" value="1"/>
</dbReference>
<name>A9UX30_MONBE</name>
<dbReference type="KEGG" id="mbr:MONBRDRAFT_32051"/>
<dbReference type="GO" id="GO:0019786">
    <property type="term" value="F:protein-phosphatidylethanolamide deconjugating activity"/>
    <property type="evidence" value="ECO:0000318"/>
    <property type="project" value="GO_Central"/>
</dbReference>
<dbReference type="EC" id="3.4.22.-" evidence="11"/>
<dbReference type="eggNOG" id="KOG2674">
    <property type="taxonomic scope" value="Eukaryota"/>
</dbReference>
<reference evidence="13 14" key="1">
    <citation type="journal article" date="2008" name="Nature">
        <title>The genome of the choanoflagellate Monosiga brevicollis and the origin of metazoans.</title>
        <authorList>
            <consortium name="JGI Sequencing"/>
            <person name="King N."/>
            <person name="Westbrook M.J."/>
            <person name="Young S.L."/>
            <person name="Kuo A."/>
            <person name="Abedin M."/>
            <person name="Chapman J."/>
            <person name="Fairclough S."/>
            <person name="Hellsten U."/>
            <person name="Isogai Y."/>
            <person name="Letunic I."/>
            <person name="Marr M."/>
            <person name="Pincus D."/>
            <person name="Putnam N."/>
            <person name="Rokas A."/>
            <person name="Wright K.J."/>
            <person name="Zuzow R."/>
            <person name="Dirks W."/>
            <person name="Good M."/>
            <person name="Goodstein D."/>
            <person name="Lemons D."/>
            <person name="Li W."/>
            <person name="Lyons J.B."/>
            <person name="Morris A."/>
            <person name="Nichols S."/>
            <person name="Richter D.J."/>
            <person name="Salamov A."/>
            <person name="Bork P."/>
            <person name="Lim W.A."/>
            <person name="Manning G."/>
            <person name="Miller W.T."/>
            <person name="McGinnis W."/>
            <person name="Shapiro H."/>
            <person name="Tjian R."/>
            <person name="Grigoriev I.V."/>
            <person name="Rokhsar D."/>
        </authorList>
    </citation>
    <scope>NUCLEOTIDE SEQUENCE [LARGE SCALE GENOMIC DNA]</scope>
    <source>
        <strain evidence="14">MX1 / ATCC 50154</strain>
    </source>
</reference>
<dbReference type="InterPro" id="IPR046792">
    <property type="entry name" value="Peptidase_C54_cat"/>
</dbReference>
<keyword evidence="6 11" id="KW-0378">Hydrolase</keyword>
<dbReference type="GO" id="GO:0000423">
    <property type="term" value="P:mitophagy"/>
    <property type="evidence" value="ECO:0000318"/>
    <property type="project" value="GO_Central"/>
</dbReference>
<dbReference type="GO" id="GO:0000045">
    <property type="term" value="P:autophagosome assembly"/>
    <property type="evidence" value="ECO:0000318"/>
    <property type="project" value="GO_Central"/>
</dbReference>
<protein>
    <recommendedName>
        <fullName evidence="11">Cysteine protease</fullName>
        <ecNumber evidence="11">3.4.22.-</ecNumber>
    </recommendedName>
</protein>
<comment type="subcellular location">
    <subcellularLocation>
        <location evidence="1 11">Cytoplasm</location>
    </subcellularLocation>
</comment>
<dbReference type="EMBL" id="CH991548">
    <property type="protein sequence ID" value="EDQ90322.1"/>
    <property type="molecule type" value="Genomic_DNA"/>
</dbReference>
<dbReference type="InterPro" id="IPR005078">
    <property type="entry name" value="Peptidase_C54"/>
</dbReference>
<dbReference type="InParanoid" id="A9UX30"/>
<dbReference type="SUPFAM" id="SSF54001">
    <property type="entry name" value="Cysteine proteinases"/>
    <property type="match status" value="1"/>
</dbReference>
<evidence type="ECO:0000256" key="10">
    <source>
        <dbReference type="ARBA" id="ARBA00029362"/>
    </source>
</evidence>
<keyword evidence="7" id="KW-0788">Thiol protease</keyword>
<dbReference type="Pfam" id="PF03416">
    <property type="entry name" value="Peptidase_C54"/>
    <property type="match status" value="2"/>
</dbReference>
<dbReference type="OMA" id="PDETFHC"/>
<evidence type="ECO:0000256" key="11">
    <source>
        <dbReference type="RuleBase" id="RU363115"/>
    </source>
</evidence>
<dbReference type="STRING" id="81824.A9UX30"/>
<evidence type="ECO:0000259" key="12">
    <source>
        <dbReference type="Pfam" id="PF03416"/>
    </source>
</evidence>
<dbReference type="GO" id="GO:0016485">
    <property type="term" value="P:protein processing"/>
    <property type="evidence" value="ECO:0000318"/>
    <property type="project" value="GO_Central"/>
</dbReference>
<dbReference type="AlphaFoldDB" id="A9UX30"/>